<name>A0A7S4UHQ4_9EUKA</name>
<organism evidence="12">
    <name type="scientific">Paramoeba aestuarina</name>
    <dbReference type="NCBI Taxonomy" id="180227"/>
    <lineage>
        <taxon>Eukaryota</taxon>
        <taxon>Amoebozoa</taxon>
        <taxon>Discosea</taxon>
        <taxon>Flabellinia</taxon>
        <taxon>Dactylopodida</taxon>
        <taxon>Paramoebidae</taxon>
        <taxon>Paramoeba</taxon>
    </lineage>
</organism>
<dbReference type="InterPro" id="IPR008685">
    <property type="entry name" value="Centromere_Mis12"/>
</dbReference>
<dbReference type="GO" id="GO:0051301">
    <property type="term" value="P:cell division"/>
    <property type="evidence" value="ECO:0007669"/>
    <property type="project" value="UniProtKB-KW"/>
</dbReference>
<keyword evidence="6" id="KW-0995">Kinetochore</keyword>
<evidence type="ECO:0000256" key="11">
    <source>
        <dbReference type="SAM" id="SignalP"/>
    </source>
</evidence>
<evidence type="ECO:0000256" key="6">
    <source>
        <dbReference type="ARBA" id="ARBA00022838"/>
    </source>
</evidence>
<dbReference type="Pfam" id="PF05859">
    <property type="entry name" value="Mis12"/>
    <property type="match status" value="1"/>
</dbReference>
<dbReference type="GO" id="GO:0000070">
    <property type="term" value="P:mitotic sister chromatid segregation"/>
    <property type="evidence" value="ECO:0007669"/>
    <property type="project" value="TreeGrafter"/>
</dbReference>
<accession>A0A7S4UHQ4</accession>
<comment type="similarity">
    <text evidence="2">Belongs to the mis12 family.</text>
</comment>
<evidence type="ECO:0000256" key="4">
    <source>
        <dbReference type="ARBA" id="ARBA00022618"/>
    </source>
</evidence>
<dbReference type="PANTHER" id="PTHR14527">
    <property type="entry name" value="PROTEIN MIS12 HOMOLOG"/>
    <property type="match status" value="1"/>
</dbReference>
<evidence type="ECO:0000256" key="7">
    <source>
        <dbReference type="ARBA" id="ARBA00023054"/>
    </source>
</evidence>
<keyword evidence="3" id="KW-0158">Chromosome</keyword>
<keyword evidence="7" id="KW-0175">Coiled coil</keyword>
<dbReference type="GO" id="GO:0051382">
    <property type="term" value="P:kinetochore assembly"/>
    <property type="evidence" value="ECO:0007669"/>
    <property type="project" value="TreeGrafter"/>
</dbReference>
<sequence length="258" mass="29505">MDWASFLFVCACFFHLLFVFVSLGMALANNFKQETKYFGVNPVHFTEEFIDQSLDTSCDLVDALQQHLVERLDESGDEEQIVQCANRVMEVMESGLKKNLDKWELYVLRNILNVPDNIDKLVKEDEERKQSPELLSSLDADEMYALDNEIEELRKKVAAARYVNSLLASQSKKGKELKTEQQKLTQCADNMKFDLEFNNNELTPMMNDLMEKATVIHQVLSYRDEREKDGMEGDSQGPNKTTMTNLSSDSLKGLGGTF</sequence>
<evidence type="ECO:0000256" key="5">
    <source>
        <dbReference type="ARBA" id="ARBA00022776"/>
    </source>
</evidence>
<comment type="subcellular location">
    <subcellularLocation>
        <location evidence="1">Chromosome</location>
        <location evidence="1">Centromere</location>
        <location evidence="1">Kinetochore</location>
    </subcellularLocation>
</comment>
<dbReference type="EMBL" id="HBKR01027243">
    <property type="protein sequence ID" value="CAE2320435.1"/>
    <property type="molecule type" value="Transcribed_RNA"/>
</dbReference>
<gene>
    <name evidence="12" type="ORF">NAES01612_LOCUS17799</name>
</gene>
<evidence type="ECO:0000256" key="9">
    <source>
        <dbReference type="ARBA" id="ARBA00023328"/>
    </source>
</evidence>
<evidence type="ECO:0000256" key="8">
    <source>
        <dbReference type="ARBA" id="ARBA00023306"/>
    </source>
</evidence>
<evidence type="ECO:0000256" key="10">
    <source>
        <dbReference type="SAM" id="MobiDB-lite"/>
    </source>
</evidence>
<dbReference type="AlphaFoldDB" id="A0A7S4UHQ4"/>
<keyword evidence="8" id="KW-0131">Cell cycle</keyword>
<dbReference type="GO" id="GO:0000444">
    <property type="term" value="C:MIS12/MIND type complex"/>
    <property type="evidence" value="ECO:0007669"/>
    <property type="project" value="TreeGrafter"/>
</dbReference>
<evidence type="ECO:0000256" key="1">
    <source>
        <dbReference type="ARBA" id="ARBA00004629"/>
    </source>
</evidence>
<reference evidence="12" key="1">
    <citation type="submission" date="2021-01" db="EMBL/GenBank/DDBJ databases">
        <authorList>
            <person name="Corre E."/>
            <person name="Pelletier E."/>
            <person name="Niang G."/>
            <person name="Scheremetjew M."/>
            <person name="Finn R."/>
            <person name="Kale V."/>
            <person name="Holt S."/>
            <person name="Cochrane G."/>
            <person name="Meng A."/>
            <person name="Brown T."/>
            <person name="Cohen L."/>
        </authorList>
    </citation>
    <scope>NUCLEOTIDE SEQUENCE</scope>
    <source>
        <strain evidence="12">SoJaBio B1-5/56/2</strain>
    </source>
</reference>
<evidence type="ECO:0008006" key="13">
    <source>
        <dbReference type="Google" id="ProtNLM"/>
    </source>
</evidence>
<feature type="signal peptide" evidence="11">
    <location>
        <begin position="1"/>
        <end position="28"/>
    </location>
</feature>
<evidence type="ECO:0000313" key="12">
    <source>
        <dbReference type="EMBL" id="CAE2320435.1"/>
    </source>
</evidence>
<keyword evidence="5" id="KW-0498">Mitosis</keyword>
<dbReference type="GO" id="GO:0005634">
    <property type="term" value="C:nucleus"/>
    <property type="evidence" value="ECO:0007669"/>
    <property type="project" value="InterPro"/>
</dbReference>
<keyword evidence="9" id="KW-0137">Centromere</keyword>
<feature type="chain" id="PRO_5030974330" description="Protein MIS12 homolog" evidence="11">
    <location>
        <begin position="29"/>
        <end position="258"/>
    </location>
</feature>
<keyword evidence="4" id="KW-0132">Cell division</keyword>
<feature type="region of interest" description="Disordered" evidence="10">
    <location>
        <begin position="225"/>
        <end position="258"/>
    </location>
</feature>
<dbReference type="PANTHER" id="PTHR14527:SF2">
    <property type="entry name" value="PROTEIN MIS12 HOMOLOG"/>
    <property type="match status" value="1"/>
</dbReference>
<feature type="compositionally biased region" description="Polar residues" evidence="10">
    <location>
        <begin position="236"/>
        <end position="250"/>
    </location>
</feature>
<protein>
    <recommendedName>
        <fullName evidence="13">Protein MIS12 homolog</fullName>
    </recommendedName>
</protein>
<keyword evidence="11" id="KW-0732">Signal</keyword>
<evidence type="ECO:0000256" key="3">
    <source>
        <dbReference type="ARBA" id="ARBA00022454"/>
    </source>
</evidence>
<proteinExistence type="inferred from homology"/>
<evidence type="ECO:0000256" key="2">
    <source>
        <dbReference type="ARBA" id="ARBA00008643"/>
    </source>
</evidence>